<evidence type="ECO:0000256" key="3">
    <source>
        <dbReference type="SAM" id="Phobius"/>
    </source>
</evidence>
<keyword evidence="3" id="KW-1133">Transmembrane helix</keyword>
<feature type="region of interest" description="Disordered" evidence="2">
    <location>
        <begin position="120"/>
        <end position="184"/>
    </location>
</feature>
<feature type="region of interest" description="Disordered" evidence="2">
    <location>
        <begin position="235"/>
        <end position="333"/>
    </location>
</feature>
<dbReference type="Pfam" id="PF01480">
    <property type="entry name" value="PWI"/>
    <property type="match status" value="1"/>
</dbReference>
<evidence type="ECO:0000313" key="5">
    <source>
        <dbReference type="EMBL" id="GBG31678.1"/>
    </source>
</evidence>
<dbReference type="OrthoDB" id="163257at2759"/>
<sequence length="403" mass="46775">MLRGGGGVQGEAAAAQLKRGAAKLRGTPAVFKEKVDFSKVNTGYLERWINGEIRDTLGFDDDILAGTISNELQSQHASEDGLQPKNLQVTLAAFMKAEQASAFMTKLWTMLVQAQTGYNGIPGALAPPPRKGGLPPRREKRPRGEGFSAAPARDDDRRPAARDDEYRRRSEPDELGRRQRDDHRRRRDFENEEHRRRDFDDEDHRRRRQYAFEDEDRRRRDYDYDRRRDFDYGRAGEDRRRRGGDYSHRGEDRRDRGMDRRHREDRSPPRIRRRLSDAERAENHARGPKENAEKADGPELDPFGRVARKKSPAKDAVKSTRQKRRSSRAQLDVTKPKEMFARYMRRSNSGRELRQVHRAAARQYQTMYGYTLFSFFAIAGIAYGLGTWSHSKSPEKKQEPRST</sequence>
<keyword evidence="6" id="KW-1185">Reference proteome</keyword>
<evidence type="ECO:0000313" key="6">
    <source>
        <dbReference type="Proteomes" id="UP000241890"/>
    </source>
</evidence>
<accession>A0A2R5GPG8</accession>
<keyword evidence="1" id="KW-0507">mRNA processing</keyword>
<evidence type="ECO:0000256" key="1">
    <source>
        <dbReference type="ARBA" id="ARBA00022664"/>
    </source>
</evidence>
<dbReference type="Proteomes" id="UP000241890">
    <property type="component" value="Unassembled WGS sequence"/>
</dbReference>
<name>A0A2R5GPG8_9STRA</name>
<dbReference type="InterPro" id="IPR002483">
    <property type="entry name" value="PWI_dom"/>
</dbReference>
<dbReference type="SUPFAM" id="SSF101233">
    <property type="entry name" value="PWI domain"/>
    <property type="match status" value="1"/>
</dbReference>
<dbReference type="InParanoid" id="A0A2R5GPG8"/>
<dbReference type="PROSITE" id="PS51025">
    <property type="entry name" value="PWI"/>
    <property type="match status" value="1"/>
</dbReference>
<evidence type="ECO:0000256" key="2">
    <source>
        <dbReference type="SAM" id="MobiDB-lite"/>
    </source>
</evidence>
<dbReference type="GO" id="GO:0006397">
    <property type="term" value="P:mRNA processing"/>
    <property type="evidence" value="ECO:0007669"/>
    <property type="project" value="UniProtKB-KW"/>
</dbReference>
<reference evidence="5 6" key="1">
    <citation type="submission" date="2017-12" db="EMBL/GenBank/DDBJ databases">
        <title>Sequencing, de novo assembly and annotation of complete genome of a new Thraustochytrid species, strain FCC1311.</title>
        <authorList>
            <person name="Sedici K."/>
            <person name="Godart F."/>
            <person name="Aiese Cigliano R."/>
            <person name="Sanseverino W."/>
            <person name="Barakat M."/>
            <person name="Ortet P."/>
            <person name="Marechal E."/>
            <person name="Cagnac O."/>
            <person name="Amato A."/>
        </authorList>
    </citation>
    <scope>NUCLEOTIDE SEQUENCE [LARGE SCALE GENOMIC DNA]</scope>
</reference>
<keyword evidence="3" id="KW-0812">Transmembrane</keyword>
<proteinExistence type="predicted"/>
<feature type="compositionally biased region" description="Basic and acidic residues" evidence="2">
    <location>
        <begin position="235"/>
        <end position="297"/>
    </location>
</feature>
<dbReference type="AlphaFoldDB" id="A0A2R5GPG8"/>
<feature type="compositionally biased region" description="Basic and acidic residues" evidence="2">
    <location>
        <begin position="152"/>
        <end position="184"/>
    </location>
</feature>
<comment type="caution">
    <text evidence="5">The sequence shown here is derived from an EMBL/GenBank/DDBJ whole genome shotgun (WGS) entry which is preliminary data.</text>
</comment>
<gene>
    <name evidence="5" type="ORF">FCC1311_079032</name>
</gene>
<dbReference type="SMART" id="SM00311">
    <property type="entry name" value="PWI"/>
    <property type="match status" value="1"/>
</dbReference>
<keyword evidence="3" id="KW-0472">Membrane</keyword>
<organism evidence="5 6">
    <name type="scientific">Hondaea fermentalgiana</name>
    <dbReference type="NCBI Taxonomy" id="2315210"/>
    <lineage>
        <taxon>Eukaryota</taxon>
        <taxon>Sar</taxon>
        <taxon>Stramenopiles</taxon>
        <taxon>Bigyra</taxon>
        <taxon>Labyrinthulomycetes</taxon>
        <taxon>Thraustochytrida</taxon>
        <taxon>Thraustochytriidae</taxon>
        <taxon>Hondaea</taxon>
    </lineage>
</organism>
<feature type="transmembrane region" description="Helical" evidence="3">
    <location>
        <begin position="367"/>
        <end position="388"/>
    </location>
</feature>
<evidence type="ECO:0000259" key="4">
    <source>
        <dbReference type="PROSITE" id="PS51025"/>
    </source>
</evidence>
<protein>
    <submittedName>
        <fullName evidence="5">Serine/arginine repetitive matrix protein 1</fullName>
    </submittedName>
</protein>
<dbReference type="InterPro" id="IPR036483">
    <property type="entry name" value="PWI_dom_sf"/>
</dbReference>
<feature type="domain" description="PWI" evidence="4">
    <location>
        <begin position="28"/>
        <end position="128"/>
    </location>
</feature>
<dbReference type="EMBL" id="BEYU01000104">
    <property type="protein sequence ID" value="GBG31678.1"/>
    <property type="molecule type" value="Genomic_DNA"/>
</dbReference>
<dbReference type="Gene3D" id="1.20.1390.10">
    <property type="entry name" value="PWI domain"/>
    <property type="match status" value="1"/>
</dbReference>